<feature type="region of interest" description="Disordered" evidence="4">
    <location>
        <begin position="266"/>
        <end position="287"/>
    </location>
</feature>
<evidence type="ECO:0000256" key="2">
    <source>
        <dbReference type="ARBA" id="ARBA00022884"/>
    </source>
</evidence>
<keyword evidence="2" id="KW-0694">RNA-binding</keyword>
<keyword evidence="3" id="KW-0539">Nucleus</keyword>
<dbReference type="OrthoDB" id="2630497at2759"/>
<feature type="domain" description="Integrase catalytic" evidence="6">
    <location>
        <begin position="1"/>
        <end position="148"/>
    </location>
</feature>
<dbReference type="InterPro" id="IPR023780">
    <property type="entry name" value="Chromo_domain"/>
</dbReference>
<feature type="domain" description="Chromo" evidence="5">
    <location>
        <begin position="290"/>
        <end position="347"/>
    </location>
</feature>
<dbReference type="SUPFAM" id="SSF54160">
    <property type="entry name" value="Chromo domain-like"/>
    <property type="match status" value="1"/>
</dbReference>
<dbReference type="PROSITE" id="PS50994">
    <property type="entry name" value="INTEGRASE"/>
    <property type="match status" value="1"/>
</dbReference>
<evidence type="ECO:0000256" key="1">
    <source>
        <dbReference type="ARBA" id="ARBA00004123"/>
    </source>
</evidence>
<evidence type="ECO:0000259" key="6">
    <source>
        <dbReference type="PROSITE" id="PS50994"/>
    </source>
</evidence>
<keyword evidence="8" id="KW-1185">Reference proteome</keyword>
<dbReference type="AlphaFoldDB" id="A0A5N5Q7Q6"/>
<dbReference type="Gene3D" id="2.40.50.40">
    <property type="match status" value="1"/>
</dbReference>
<dbReference type="PANTHER" id="PTHR37984">
    <property type="entry name" value="PROTEIN CBG26694"/>
    <property type="match status" value="1"/>
</dbReference>
<evidence type="ECO:0000313" key="7">
    <source>
        <dbReference type="EMBL" id="KAB5587446.1"/>
    </source>
</evidence>
<feature type="compositionally biased region" description="Basic and acidic residues" evidence="4">
    <location>
        <begin position="335"/>
        <end position="347"/>
    </location>
</feature>
<dbReference type="GO" id="GO:0006338">
    <property type="term" value="P:chromatin remodeling"/>
    <property type="evidence" value="ECO:0007669"/>
    <property type="project" value="UniProtKB-ARBA"/>
</dbReference>
<evidence type="ECO:0000259" key="5">
    <source>
        <dbReference type="PROSITE" id="PS50013"/>
    </source>
</evidence>
<dbReference type="Pfam" id="PF24626">
    <property type="entry name" value="SH3_Tf2-1"/>
    <property type="match status" value="1"/>
</dbReference>
<dbReference type="GO" id="GO:0003723">
    <property type="term" value="F:RNA binding"/>
    <property type="evidence" value="ECO:0007669"/>
    <property type="project" value="UniProtKB-KW"/>
</dbReference>
<feature type="region of interest" description="Disordered" evidence="4">
    <location>
        <begin position="320"/>
        <end position="347"/>
    </location>
</feature>
<evidence type="ECO:0000256" key="3">
    <source>
        <dbReference type="ARBA" id="ARBA00023242"/>
    </source>
</evidence>
<dbReference type="Proteomes" id="UP000383932">
    <property type="component" value="Unassembled WGS sequence"/>
</dbReference>
<comment type="subcellular location">
    <subcellularLocation>
        <location evidence="1">Nucleus</location>
    </subcellularLocation>
</comment>
<gene>
    <name evidence="7" type="ORF">CTheo_9116</name>
</gene>
<evidence type="ECO:0000256" key="4">
    <source>
        <dbReference type="SAM" id="MobiDB-lite"/>
    </source>
</evidence>
<dbReference type="SMART" id="SM00298">
    <property type="entry name" value="CHROMO"/>
    <property type="match status" value="1"/>
</dbReference>
<dbReference type="GO" id="GO:0005634">
    <property type="term" value="C:nucleus"/>
    <property type="evidence" value="ECO:0007669"/>
    <property type="project" value="UniProtKB-SubCell"/>
</dbReference>
<dbReference type="InterPro" id="IPR012337">
    <property type="entry name" value="RNaseH-like_sf"/>
</dbReference>
<dbReference type="InterPro" id="IPR050951">
    <property type="entry name" value="Retrovirus_Pol_polyprotein"/>
</dbReference>
<dbReference type="InterPro" id="IPR016197">
    <property type="entry name" value="Chromo-like_dom_sf"/>
</dbReference>
<organism evidence="7 8">
    <name type="scientific">Ceratobasidium theobromae</name>
    <dbReference type="NCBI Taxonomy" id="1582974"/>
    <lineage>
        <taxon>Eukaryota</taxon>
        <taxon>Fungi</taxon>
        <taxon>Dikarya</taxon>
        <taxon>Basidiomycota</taxon>
        <taxon>Agaricomycotina</taxon>
        <taxon>Agaricomycetes</taxon>
        <taxon>Cantharellales</taxon>
        <taxon>Ceratobasidiaceae</taxon>
        <taxon>Ceratobasidium</taxon>
    </lineage>
</organism>
<reference evidence="7 8" key="1">
    <citation type="journal article" date="2019" name="Fungal Biol. Biotechnol.">
        <title>Draft genome sequence of fastidious pathogen Ceratobasidium theobromae, which causes vascular-streak dieback in Theobroma cacao.</title>
        <authorList>
            <person name="Ali S.S."/>
            <person name="Asman A."/>
            <person name="Shao J."/>
            <person name="Firmansyah A.P."/>
            <person name="Susilo A.W."/>
            <person name="Rosmana A."/>
            <person name="McMahon P."/>
            <person name="Junaid M."/>
            <person name="Guest D."/>
            <person name="Kheng T.Y."/>
            <person name="Meinhardt L.W."/>
            <person name="Bailey B.A."/>
        </authorList>
    </citation>
    <scope>NUCLEOTIDE SEQUENCE [LARGE SCALE GENOMIC DNA]</scope>
    <source>
        <strain evidence="7 8">CT2</strain>
    </source>
</reference>
<dbReference type="Pfam" id="PF00665">
    <property type="entry name" value="rve"/>
    <property type="match status" value="1"/>
</dbReference>
<dbReference type="GO" id="GO:0015074">
    <property type="term" value="P:DNA integration"/>
    <property type="evidence" value="ECO:0007669"/>
    <property type="project" value="InterPro"/>
</dbReference>
<dbReference type="Pfam" id="PF00385">
    <property type="entry name" value="Chromo"/>
    <property type="match status" value="1"/>
</dbReference>
<protein>
    <submittedName>
        <fullName evidence="7">Transposon Tf2-12 polyprotein</fullName>
    </submittedName>
</protein>
<dbReference type="InterPro" id="IPR036397">
    <property type="entry name" value="RNaseH_sf"/>
</dbReference>
<dbReference type="SUPFAM" id="SSF53098">
    <property type="entry name" value="Ribonuclease H-like"/>
    <property type="match status" value="1"/>
</dbReference>
<accession>A0A5N5Q7Q6</accession>
<dbReference type="PROSITE" id="PS50013">
    <property type="entry name" value="CHROMO_2"/>
    <property type="match status" value="1"/>
</dbReference>
<evidence type="ECO:0000313" key="8">
    <source>
        <dbReference type="Proteomes" id="UP000383932"/>
    </source>
</evidence>
<sequence>MIVGLPDSDGYDAIFTVVDRFSKMVHYIPTTSKATAIDVANLFVNFVWKLHGLPKKTILDRGPNFNAKFLQQLYKRLGVEPHFTTAYRPQVDGQSERANQFVEIYLCHYINHNQNDWVAFLPLAEFTYNNGVHSGSKQSPFFTCYGFHPQFAVGDTSEQVVPAADDHANILKKGYEEAKAALSIAQEVYKKYYDRKRCIAPTFVVGEKVFLDAANVRTDRPSKKLSHKRLGPYEVLEKVGRTSYKLKLPKSMKDHPTFHVSLLHGNPTDEFGRNPEQPPPVVTPQGEKEYEVQTILNSKKKGRTLYYFVKWKGYGDEENSWEPKVNLKNSPDLVRQFHERHPDAPRP</sequence>
<dbReference type="InterPro" id="IPR056924">
    <property type="entry name" value="SH3_Tf2-1"/>
</dbReference>
<name>A0A5N5Q7Q6_9AGAM</name>
<dbReference type="PROSITE" id="PS00598">
    <property type="entry name" value="CHROMO_1"/>
    <property type="match status" value="1"/>
</dbReference>
<dbReference type="EMBL" id="SSOP01001091">
    <property type="protein sequence ID" value="KAB5587446.1"/>
    <property type="molecule type" value="Genomic_DNA"/>
</dbReference>
<proteinExistence type="predicted"/>
<dbReference type="PANTHER" id="PTHR37984:SF15">
    <property type="entry name" value="INTEGRASE CATALYTIC DOMAIN-CONTAINING PROTEIN"/>
    <property type="match status" value="1"/>
</dbReference>
<dbReference type="InterPro" id="IPR000953">
    <property type="entry name" value="Chromo/chromo_shadow_dom"/>
</dbReference>
<dbReference type="CDD" id="cd00024">
    <property type="entry name" value="CD_CSD"/>
    <property type="match status" value="1"/>
</dbReference>
<dbReference type="Gene3D" id="3.30.420.10">
    <property type="entry name" value="Ribonuclease H-like superfamily/Ribonuclease H"/>
    <property type="match status" value="1"/>
</dbReference>
<dbReference type="InterPro" id="IPR023779">
    <property type="entry name" value="Chromodomain_CS"/>
</dbReference>
<dbReference type="InterPro" id="IPR001584">
    <property type="entry name" value="Integrase_cat-core"/>
</dbReference>
<comment type="caution">
    <text evidence="7">The sequence shown here is derived from an EMBL/GenBank/DDBJ whole genome shotgun (WGS) entry which is preliminary data.</text>
</comment>